<proteinExistence type="predicted"/>
<name>A0A3E0TP34_9GAMM</name>
<dbReference type="Proteomes" id="UP000256478">
    <property type="component" value="Unassembled WGS sequence"/>
</dbReference>
<reference evidence="1 2" key="1">
    <citation type="submission" date="2018-08" db="EMBL/GenBank/DDBJ databases">
        <title>Thalassotalea euphylliae genome.</title>
        <authorList>
            <person name="Summers S."/>
            <person name="Rice S.A."/>
            <person name="Freckelton M.L."/>
            <person name="Nedved B.T."/>
            <person name="Hadfield M.G."/>
        </authorList>
    </citation>
    <scope>NUCLEOTIDE SEQUENCE [LARGE SCALE GENOMIC DNA]</scope>
    <source>
        <strain evidence="1 2">H1</strain>
    </source>
</reference>
<evidence type="ECO:0000313" key="1">
    <source>
        <dbReference type="EMBL" id="REL26371.1"/>
    </source>
</evidence>
<protein>
    <submittedName>
        <fullName evidence="1">Uncharacterized protein</fullName>
    </submittedName>
</protein>
<accession>A0A3E0TP34</accession>
<gene>
    <name evidence="1" type="ORF">DXX93_07120</name>
</gene>
<evidence type="ECO:0000313" key="2">
    <source>
        <dbReference type="Proteomes" id="UP000256478"/>
    </source>
</evidence>
<dbReference type="EMBL" id="QUOU01000001">
    <property type="protein sequence ID" value="REL26371.1"/>
    <property type="molecule type" value="Genomic_DNA"/>
</dbReference>
<organism evidence="1 2">
    <name type="scientific">Thalassotalea euphylliae</name>
    <dbReference type="NCBI Taxonomy" id="1655234"/>
    <lineage>
        <taxon>Bacteria</taxon>
        <taxon>Pseudomonadati</taxon>
        <taxon>Pseudomonadota</taxon>
        <taxon>Gammaproteobacteria</taxon>
        <taxon>Alteromonadales</taxon>
        <taxon>Colwelliaceae</taxon>
        <taxon>Thalassotalea</taxon>
    </lineage>
</organism>
<sequence length="64" mass="7383">MRARKLSKQVLPQTHIKLRLVHSPIASSAKLPWKNDADHFFLVANKVKCRQFCFPKNDSKSYAS</sequence>
<dbReference type="AlphaFoldDB" id="A0A3E0TP34"/>
<comment type="caution">
    <text evidence="1">The sequence shown here is derived from an EMBL/GenBank/DDBJ whole genome shotgun (WGS) entry which is preliminary data.</text>
</comment>